<evidence type="ECO:0000259" key="3">
    <source>
        <dbReference type="Pfam" id="PF13193"/>
    </source>
</evidence>
<protein>
    <submittedName>
        <fullName evidence="4">Amino acid adenylation domain-containing protein</fullName>
    </submittedName>
</protein>
<proteinExistence type="predicted"/>
<evidence type="ECO:0000313" key="4">
    <source>
        <dbReference type="EMBL" id="MBS2548162.1"/>
    </source>
</evidence>
<dbReference type="InterPro" id="IPR045851">
    <property type="entry name" value="AMP-bd_C_sf"/>
</dbReference>
<feature type="domain" description="AMP-dependent synthetase/ligase" evidence="2">
    <location>
        <begin position="22"/>
        <end position="367"/>
    </location>
</feature>
<dbReference type="Proteomes" id="UP000730482">
    <property type="component" value="Unassembled WGS sequence"/>
</dbReference>
<dbReference type="PANTHER" id="PTHR45527">
    <property type="entry name" value="NONRIBOSOMAL PEPTIDE SYNTHETASE"/>
    <property type="match status" value="1"/>
</dbReference>
<feature type="domain" description="AMP-binding enzyme C-terminal" evidence="3">
    <location>
        <begin position="426"/>
        <end position="498"/>
    </location>
</feature>
<dbReference type="Pfam" id="PF13193">
    <property type="entry name" value="AMP-binding_C"/>
    <property type="match status" value="1"/>
</dbReference>
<dbReference type="SUPFAM" id="SSF56801">
    <property type="entry name" value="Acetyl-CoA synthetase-like"/>
    <property type="match status" value="1"/>
</dbReference>
<evidence type="ECO:0000313" key="5">
    <source>
        <dbReference type="Proteomes" id="UP000730482"/>
    </source>
</evidence>
<dbReference type="NCBIfam" id="TIGR01733">
    <property type="entry name" value="AA-adenyl-dom"/>
    <property type="match status" value="1"/>
</dbReference>
<dbReference type="EMBL" id="JAAFYZ010000042">
    <property type="protein sequence ID" value="MBS2548162.1"/>
    <property type="molecule type" value="Genomic_DNA"/>
</dbReference>
<reference evidence="4 5" key="1">
    <citation type="submission" date="2020-02" db="EMBL/GenBank/DDBJ databases">
        <title>Acidophilic actinobacteria isolated from forest soil.</title>
        <authorList>
            <person name="Golinska P."/>
        </authorList>
    </citation>
    <scope>NUCLEOTIDE SEQUENCE [LARGE SCALE GENOMIC DNA]</scope>
    <source>
        <strain evidence="4 5">NL8</strain>
    </source>
</reference>
<accession>A0ABS5KQ44</accession>
<dbReference type="InterPro" id="IPR042099">
    <property type="entry name" value="ANL_N_sf"/>
</dbReference>
<dbReference type="InterPro" id="IPR025110">
    <property type="entry name" value="AMP-bd_C"/>
</dbReference>
<dbReference type="Gene3D" id="3.40.50.12780">
    <property type="entry name" value="N-terminal domain of ligase-like"/>
    <property type="match status" value="1"/>
</dbReference>
<dbReference type="PROSITE" id="PS00455">
    <property type="entry name" value="AMP_BINDING"/>
    <property type="match status" value="1"/>
</dbReference>
<organism evidence="4 5">
    <name type="scientific">Catenulispora pinistramenti</name>
    <dbReference type="NCBI Taxonomy" id="2705254"/>
    <lineage>
        <taxon>Bacteria</taxon>
        <taxon>Bacillati</taxon>
        <taxon>Actinomycetota</taxon>
        <taxon>Actinomycetes</taxon>
        <taxon>Catenulisporales</taxon>
        <taxon>Catenulisporaceae</taxon>
        <taxon>Catenulispora</taxon>
    </lineage>
</organism>
<dbReference type="Gene3D" id="3.30.300.30">
    <property type="match status" value="1"/>
</dbReference>
<comment type="caution">
    <text evidence="4">The sequence shown here is derived from an EMBL/GenBank/DDBJ whole genome shotgun (WGS) entry which is preliminary data.</text>
</comment>
<dbReference type="InterPro" id="IPR020845">
    <property type="entry name" value="AMP-binding_CS"/>
</dbReference>
<feature type="compositionally biased region" description="Basic and acidic residues" evidence="1">
    <location>
        <begin position="136"/>
        <end position="147"/>
    </location>
</feature>
<evidence type="ECO:0000256" key="1">
    <source>
        <dbReference type="SAM" id="MobiDB-lite"/>
    </source>
</evidence>
<dbReference type="CDD" id="cd05930">
    <property type="entry name" value="A_NRPS"/>
    <property type="match status" value="1"/>
</dbReference>
<keyword evidence="5" id="KW-1185">Reference proteome</keyword>
<dbReference type="InterPro" id="IPR000873">
    <property type="entry name" value="AMP-dep_synth/lig_dom"/>
</dbReference>
<dbReference type="PANTHER" id="PTHR45527:SF1">
    <property type="entry name" value="FATTY ACID SYNTHASE"/>
    <property type="match status" value="1"/>
</dbReference>
<dbReference type="RefSeq" id="WP_212009736.1">
    <property type="nucleotide sequence ID" value="NZ_JAAFYZ010000042.1"/>
</dbReference>
<gene>
    <name evidence="4" type="ORF">KGQ19_14940</name>
</gene>
<dbReference type="InterPro" id="IPR010071">
    <property type="entry name" value="AA_adenyl_dom"/>
</dbReference>
<feature type="region of interest" description="Disordered" evidence="1">
    <location>
        <begin position="136"/>
        <end position="157"/>
    </location>
</feature>
<name>A0ABS5KQ44_9ACTN</name>
<evidence type="ECO:0000259" key="2">
    <source>
        <dbReference type="Pfam" id="PF00501"/>
    </source>
</evidence>
<dbReference type="Pfam" id="PF00501">
    <property type="entry name" value="AMP-binding"/>
    <property type="match status" value="1"/>
</dbReference>
<sequence>MAESGRSRLVPAGAQTVLDLIDARVRDQPDATAIRTPGRTLTYAETAQATSRLADRLRRRGVGPETIVAVHLPRGLDALIGMLAVLRCGAAFLPLAVDDPGRRKQEVLADAGCLLTLVEAPVDWTSQVELVVDPEPADRLENRDGDAARLPSPGEPRPQELAYVITTSGSTGRPKVVGIPHEGILNLVLASILELDLIRPDDTILWTTTLTADITVHDCLMALCCGATVAIPDRSELPIGRIAATARELAATIVDLPAAVLGPYGRSLVPRLAEAGVRLLLTGGSQLDGDGFADHASLVVANGYGPTEATVAVTWYSCTDKTPAWVPIGSAFRGVRLYVLDEELAPVPQGQSGQLYVAGVCLARGYLGLPGRTAESFVPDPFAPTSGERMYATGDLVQQNEDGDLVYRGRIDSQVKISGYRVELGEVEHAVRDCPGVVDATALLRTDAPGGAAIVAFVVGDSGLGAVVGDRLRERLPAHMVPRHVVWLPELPINALGKVDRAALAALAIG</sequence>